<evidence type="ECO:0000256" key="8">
    <source>
        <dbReference type="ARBA" id="ARBA00023136"/>
    </source>
</evidence>
<dbReference type="EMBL" id="BMAV01005189">
    <property type="protein sequence ID" value="GFY46091.1"/>
    <property type="molecule type" value="Genomic_DNA"/>
</dbReference>
<evidence type="ECO:0000256" key="3">
    <source>
        <dbReference type="ARBA" id="ARBA00022614"/>
    </source>
</evidence>
<dbReference type="PROSITE" id="PS51450">
    <property type="entry name" value="LRR"/>
    <property type="match status" value="2"/>
</dbReference>
<keyword evidence="9" id="KW-0675">Receptor</keyword>
<accession>A0A8X6X637</accession>
<dbReference type="SMART" id="SM00255">
    <property type="entry name" value="TIR"/>
    <property type="match status" value="1"/>
</dbReference>
<reference evidence="13" key="1">
    <citation type="submission" date="2020-08" db="EMBL/GenBank/DDBJ databases">
        <title>Multicomponent nature underlies the extraordinary mechanical properties of spider dragline silk.</title>
        <authorList>
            <person name="Kono N."/>
            <person name="Nakamura H."/>
            <person name="Mori M."/>
            <person name="Yoshida Y."/>
            <person name="Ohtoshi R."/>
            <person name="Malay A.D."/>
            <person name="Moran D.A.P."/>
            <person name="Tomita M."/>
            <person name="Numata K."/>
            <person name="Arakawa K."/>
        </authorList>
    </citation>
    <scope>NUCLEOTIDE SEQUENCE</scope>
</reference>
<organism evidence="13 14">
    <name type="scientific">Trichonephila inaurata madagascariensis</name>
    <dbReference type="NCBI Taxonomy" id="2747483"/>
    <lineage>
        <taxon>Eukaryota</taxon>
        <taxon>Metazoa</taxon>
        <taxon>Ecdysozoa</taxon>
        <taxon>Arthropoda</taxon>
        <taxon>Chelicerata</taxon>
        <taxon>Arachnida</taxon>
        <taxon>Araneae</taxon>
        <taxon>Araneomorphae</taxon>
        <taxon>Entelegynae</taxon>
        <taxon>Araneoidea</taxon>
        <taxon>Nephilidae</taxon>
        <taxon>Trichonephila</taxon>
        <taxon>Trichonephila inaurata</taxon>
    </lineage>
</organism>
<dbReference type="InterPro" id="IPR000483">
    <property type="entry name" value="Cys-rich_flank_reg_C"/>
</dbReference>
<dbReference type="PROSITE" id="PS50104">
    <property type="entry name" value="TIR"/>
    <property type="match status" value="1"/>
</dbReference>
<dbReference type="Pfam" id="PF13855">
    <property type="entry name" value="LRR_8"/>
    <property type="match status" value="3"/>
</dbReference>
<feature type="transmembrane region" description="Helical" evidence="11">
    <location>
        <begin position="687"/>
        <end position="711"/>
    </location>
</feature>
<dbReference type="Gene3D" id="3.40.50.10140">
    <property type="entry name" value="Toll/interleukin-1 receptor homology (TIR) domain"/>
    <property type="match status" value="1"/>
</dbReference>
<dbReference type="PANTHER" id="PTHR24365">
    <property type="entry name" value="TOLL-LIKE RECEPTOR"/>
    <property type="match status" value="1"/>
</dbReference>
<dbReference type="GO" id="GO:0005886">
    <property type="term" value="C:plasma membrane"/>
    <property type="evidence" value="ECO:0007669"/>
    <property type="project" value="TreeGrafter"/>
</dbReference>
<dbReference type="GO" id="GO:0007165">
    <property type="term" value="P:signal transduction"/>
    <property type="evidence" value="ECO:0007669"/>
    <property type="project" value="InterPro"/>
</dbReference>
<gene>
    <name evidence="13" type="primary">Tl</name>
    <name evidence="13" type="ORF">TNIN_457351</name>
</gene>
<keyword evidence="5" id="KW-0732">Signal</keyword>
<dbReference type="InterPro" id="IPR035897">
    <property type="entry name" value="Toll_tir_struct_dom_sf"/>
</dbReference>
<evidence type="ECO:0000256" key="6">
    <source>
        <dbReference type="ARBA" id="ARBA00022737"/>
    </source>
</evidence>
<dbReference type="OrthoDB" id="6420355at2759"/>
<dbReference type="InterPro" id="IPR000157">
    <property type="entry name" value="TIR_dom"/>
</dbReference>
<evidence type="ECO:0000313" key="13">
    <source>
        <dbReference type="EMBL" id="GFY46091.1"/>
    </source>
</evidence>
<evidence type="ECO:0000256" key="11">
    <source>
        <dbReference type="SAM" id="Phobius"/>
    </source>
</evidence>
<evidence type="ECO:0000313" key="14">
    <source>
        <dbReference type="Proteomes" id="UP000886998"/>
    </source>
</evidence>
<dbReference type="InterPro" id="IPR032675">
    <property type="entry name" value="LRR_dom_sf"/>
</dbReference>
<dbReference type="Gene3D" id="3.80.10.10">
    <property type="entry name" value="Ribonuclease Inhibitor"/>
    <property type="match status" value="3"/>
</dbReference>
<evidence type="ECO:0000256" key="10">
    <source>
        <dbReference type="ARBA" id="ARBA00023180"/>
    </source>
</evidence>
<keyword evidence="6" id="KW-0677">Repeat</keyword>
<dbReference type="Pfam" id="PF01582">
    <property type="entry name" value="TIR"/>
    <property type="match status" value="1"/>
</dbReference>
<evidence type="ECO:0000256" key="2">
    <source>
        <dbReference type="ARBA" id="ARBA00009634"/>
    </source>
</evidence>
<dbReference type="PANTHER" id="PTHR24365:SF541">
    <property type="entry name" value="PROTEIN TOLL-RELATED"/>
    <property type="match status" value="1"/>
</dbReference>
<keyword evidence="7 11" id="KW-1133">Transmembrane helix</keyword>
<dbReference type="SMART" id="SM00082">
    <property type="entry name" value="LRRCT"/>
    <property type="match status" value="2"/>
</dbReference>
<dbReference type="FunFam" id="3.40.50.10140:FF:000026">
    <property type="entry name" value="Toll-like receptor 2"/>
    <property type="match status" value="1"/>
</dbReference>
<dbReference type="Proteomes" id="UP000886998">
    <property type="component" value="Unassembled WGS sequence"/>
</dbReference>
<keyword evidence="3" id="KW-0433">Leucine-rich repeat</keyword>
<dbReference type="InterPro" id="IPR001611">
    <property type="entry name" value="Leu-rich_rpt"/>
</dbReference>
<evidence type="ECO:0000256" key="4">
    <source>
        <dbReference type="ARBA" id="ARBA00022692"/>
    </source>
</evidence>
<evidence type="ECO:0000256" key="5">
    <source>
        <dbReference type="ARBA" id="ARBA00022729"/>
    </source>
</evidence>
<keyword evidence="4 11" id="KW-0812">Transmembrane</keyword>
<sequence length="904" mass="103877">MPHDRRYLWTDRRRHQEDRSLTAGYNIRICDIDCHPAVPVIEGRVRAVFSKSEVRGPLARLQMRRLRSRDRIVLHEHNPGTESLEEGAFDGVIRLRRLHVRLSSIKKIPDFSSIRDSIRNVLIDNSLLSALDGNSLRDLPLLETVSFVNNSITDVDPDVFQVSFSPLERLEFIYLDHNNLTDLDSLLHLNMTSLETLQLSYNPFKNVTNNSFNGKVNHLRFLYLDHCLIREFNAEHYEELSILATLDLSYNLIKEVTNQTITFGYYVEMDFVGNQITDFNVELPYNVKRVYLNKNLLTSLGQTLRFSQMSEVSMADNRIRTLGPEDFRGVHGVQMLDLQGNVIESVLRFTFTAIRKDIIYLDLSRNRIRALNGCVRYLSLLTSLNLTDNRIESFEEGEFAGLNELTELYLHGNRILTIGDELQRLDQLQYVVISYNRIRTLKREQFPEMLQYIYFAGNPFKCDCELLPFLLELNSSKTPATDVPLCTTSNKTAINSPLPSQCPPECRCRCTQRDQQHFVSLDCSSRGLDSLPPLFRTPNASTVENSTTLEIHLPRQVKENIVFSDLGPFVIEDEIGGLDLSNNSLQTLEEGSFPEGLRIFHLSDNRLRQPPTALLYSLSELSEVSLANNPWTCDCGTLGFKKWILSKSDIVLDANRTRCGPGDPETPNLEDRAIWSLTDLDLCPTDIGFYITLAFGILCFCLIVAAAKIAWTRYEMNIKVWLYSHGVTWVKERDIDRDKKYDAFMSFSHKDENFVIQELIEVIEEKEPTIHLCLHYKHFLPGAFIHENILNAVQDSKRTVLILTRNFLESEWCLMEFRAAHVQALKDRVHRIIVIKVGDLPKDIDPSIQLYLDSTTYLTWGDKYFWNNLLYALPTSGKPRTTPVKPPTGSREGLFSATQMEYTV</sequence>
<proteinExistence type="inferred from homology"/>
<dbReference type="SUPFAM" id="SSF52058">
    <property type="entry name" value="L domain-like"/>
    <property type="match status" value="2"/>
</dbReference>
<evidence type="ECO:0000259" key="12">
    <source>
        <dbReference type="PROSITE" id="PS50104"/>
    </source>
</evidence>
<feature type="domain" description="TIR" evidence="12">
    <location>
        <begin position="739"/>
        <end position="873"/>
    </location>
</feature>
<evidence type="ECO:0000256" key="9">
    <source>
        <dbReference type="ARBA" id="ARBA00023170"/>
    </source>
</evidence>
<protein>
    <submittedName>
        <fullName evidence="13">Protein toll</fullName>
    </submittedName>
</protein>
<dbReference type="SUPFAM" id="SSF52200">
    <property type="entry name" value="Toll/Interleukin receptor TIR domain"/>
    <property type="match status" value="1"/>
</dbReference>
<comment type="similarity">
    <text evidence="2">Belongs to the Toll-like receptor family.</text>
</comment>
<keyword evidence="10" id="KW-0325">Glycoprotein</keyword>
<keyword evidence="8 11" id="KW-0472">Membrane</keyword>
<dbReference type="GO" id="GO:0038023">
    <property type="term" value="F:signaling receptor activity"/>
    <property type="evidence" value="ECO:0007669"/>
    <property type="project" value="TreeGrafter"/>
</dbReference>
<dbReference type="PRINTS" id="PR01537">
    <property type="entry name" value="INTRLKN1R1F"/>
</dbReference>
<keyword evidence="14" id="KW-1185">Reference proteome</keyword>
<comment type="caution">
    <text evidence="13">The sequence shown here is derived from an EMBL/GenBank/DDBJ whole genome shotgun (WGS) entry which is preliminary data.</text>
</comment>
<name>A0A8X6X637_9ARAC</name>
<dbReference type="SMART" id="SM00369">
    <property type="entry name" value="LRR_TYP"/>
    <property type="match status" value="10"/>
</dbReference>
<dbReference type="AlphaFoldDB" id="A0A8X6X637"/>
<evidence type="ECO:0000256" key="7">
    <source>
        <dbReference type="ARBA" id="ARBA00022989"/>
    </source>
</evidence>
<dbReference type="InterPro" id="IPR003591">
    <property type="entry name" value="Leu-rich_rpt_typical-subtyp"/>
</dbReference>
<comment type="subcellular location">
    <subcellularLocation>
        <location evidence="1">Membrane</location>
        <topology evidence="1">Single-pass type I membrane protein</topology>
    </subcellularLocation>
</comment>
<evidence type="ECO:0000256" key="1">
    <source>
        <dbReference type="ARBA" id="ARBA00004479"/>
    </source>
</evidence>